<reference evidence="1 2" key="1">
    <citation type="submission" date="2018-11" db="EMBL/GenBank/DDBJ databases">
        <title>Proposal to divide the Flavobacteriaceae and reorganize its genera based on Amino Acid Identity values calculated from whole genome sequences.</title>
        <authorList>
            <person name="Nicholson A.C."/>
            <person name="Gulvik C.A."/>
            <person name="Whitney A.M."/>
            <person name="Humrighouse B.W."/>
            <person name="Bell M."/>
            <person name="Holmes B."/>
            <person name="Steigerwalt A."/>
            <person name="Villarma A."/>
            <person name="Sheth M."/>
            <person name="Batra D."/>
            <person name="Pryor J."/>
            <person name="Bernardet J.-F."/>
            <person name="Hugo C."/>
            <person name="Kampfer P."/>
            <person name="Newman J."/>
            <person name="Mcquiston J.R."/>
        </authorList>
    </citation>
    <scope>NUCLEOTIDE SEQUENCE [LARGE SCALE GENOMIC DNA]</scope>
    <source>
        <strain evidence="1 2">G0211</strain>
    </source>
</reference>
<sequence>MYDYGARFYMPDIGKWGVVDPLAETSRRFTPYHYGNNNPVRFIDPDGRSAETFTGQDAQNAYWHFYFGGSINNFSGSQSFSSSSGNQPFNSYIDAGGSSDGSGGSSLSSWMQNNIFYNVYVGANGRVSKTTGDAKNYHRFFDNRGKQMFFNDPNGVNKTFIDRKYNDGDYVYNPISIDAMFGAIKSVSANSTIRFLRITSGTGALYGKVAKESMRADGADFSTGFLSKSIGEDGRSVYENDSSYNIRFGNSNMIFSLMDAGNAMWGLWMHTLGFTNFEIRDSSNIYEFLRGGTKDTPADQRSIFYFVNMLEKN</sequence>
<accession>A0A3G6N8S8</accession>
<dbReference type="InterPro" id="IPR022385">
    <property type="entry name" value="Rhs_assc_core"/>
</dbReference>
<dbReference type="EMBL" id="CP033928">
    <property type="protein sequence ID" value="AZA62808.1"/>
    <property type="molecule type" value="Genomic_DNA"/>
</dbReference>
<gene>
    <name evidence="1" type="ORF">EG340_18070</name>
</gene>
<evidence type="ECO:0000313" key="1">
    <source>
        <dbReference type="EMBL" id="AZA62808.1"/>
    </source>
</evidence>
<proteinExistence type="predicted"/>
<dbReference type="Proteomes" id="UP000269076">
    <property type="component" value="Chromosome"/>
</dbReference>
<evidence type="ECO:0008006" key="3">
    <source>
        <dbReference type="Google" id="ProtNLM"/>
    </source>
</evidence>
<protein>
    <recommendedName>
        <fullName evidence="3">RHS repeat-associated core domain</fullName>
    </recommendedName>
</protein>
<dbReference type="Gene3D" id="2.180.10.10">
    <property type="entry name" value="RHS repeat-associated core"/>
    <property type="match status" value="1"/>
</dbReference>
<dbReference type="NCBIfam" id="TIGR03696">
    <property type="entry name" value="Rhs_assc_core"/>
    <property type="match status" value="1"/>
</dbReference>
<evidence type="ECO:0000313" key="2">
    <source>
        <dbReference type="Proteomes" id="UP000269076"/>
    </source>
</evidence>
<organism evidence="1 2">
    <name type="scientific">Chryseobacterium indoltheticum</name>
    <dbReference type="NCBI Taxonomy" id="254"/>
    <lineage>
        <taxon>Bacteria</taxon>
        <taxon>Pseudomonadati</taxon>
        <taxon>Bacteroidota</taxon>
        <taxon>Flavobacteriia</taxon>
        <taxon>Flavobacteriales</taxon>
        <taxon>Weeksellaceae</taxon>
        <taxon>Chryseobacterium group</taxon>
        <taxon>Chryseobacterium</taxon>
    </lineage>
</organism>
<name>A0A3G6N8S8_9FLAO</name>
<dbReference type="AlphaFoldDB" id="A0A3G6N8S8"/>